<evidence type="ECO:0000256" key="3">
    <source>
        <dbReference type="ARBA" id="ARBA00022475"/>
    </source>
</evidence>
<proteinExistence type="inferred from homology"/>
<feature type="transmembrane region" description="Helical" evidence="7">
    <location>
        <begin position="28"/>
        <end position="45"/>
    </location>
</feature>
<evidence type="ECO:0000256" key="1">
    <source>
        <dbReference type="ARBA" id="ARBA00004651"/>
    </source>
</evidence>
<organism evidence="9 10">
    <name type="scientific">Hoyosella rhizosphaerae</name>
    <dbReference type="NCBI Taxonomy" id="1755582"/>
    <lineage>
        <taxon>Bacteria</taxon>
        <taxon>Bacillati</taxon>
        <taxon>Actinomycetota</taxon>
        <taxon>Actinomycetes</taxon>
        <taxon>Mycobacteriales</taxon>
        <taxon>Hoyosellaceae</taxon>
        <taxon>Hoyosella</taxon>
    </lineage>
</organism>
<evidence type="ECO:0000256" key="2">
    <source>
        <dbReference type="ARBA" id="ARBA00008640"/>
    </source>
</evidence>
<comment type="caution">
    <text evidence="9">The sequence shown here is derived from an EMBL/GenBank/DDBJ whole genome shotgun (WGS) entry which is preliminary data.</text>
</comment>
<evidence type="ECO:0000256" key="6">
    <source>
        <dbReference type="ARBA" id="ARBA00023136"/>
    </source>
</evidence>
<dbReference type="AlphaFoldDB" id="A0A916UDT6"/>
<feature type="transmembrane region" description="Helical" evidence="7">
    <location>
        <begin position="139"/>
        <end position="163"/>
    </location>
</feature>
<feature type="transmembrane region" description="Helical" evidence="7">
    <location>
        <begin position="169"/>
        <end position="189"/>
    </location>
</feature>
<sequence>MLAVLAVLMLDVPGPSEIRAFAESAGPLGLVLFIAIFVGLTLTPVPSSALAVTAGLLYGFVGGALIAVPSAIVAALIAYYGGRTLGADALLHYGKQPALRAVTFLNRRGFTAVLTVRLVPLLPFWLVNYSSGVAGIPVLGYVLATSIGILPGMLGFVAVGAFGTDIFSWQFAATITAVFAFSMCGAYAVQRFTRRGHLTN</sequence>
<evidence type="ECO:0000313" key="10">
    <source>
        <dbReference type="Proteomes" id="UP000641514"/>
    </source>
</evidence>
<dbReference type="PANTHER" id="PTHR12677">
    <property type="entry name" value="GOLGI APPARATUS MEMBRANE PROTEIN TVP38-RELATED"/>
    <property type="match status" value="1"/>
</dbReference>
<evidence type="ECO:0000259" key="8">
    <source>
        <dbReference type="Pfam" id="PF09335"/>
    </source>
</evidence>
<dbReference type="PANTHER" id="PTHR12677:SF59">
    <property type="entry name" value="GOLGI APPARATUS MEMBRANE PROTEIN TVP38-RELATED"/>
    <property type="match status" value="1"/>
</dbReference>
<dbReference type="Proteomes" id="UP000641514">
    <property type="component" value="Unassembled WGS sequence"/>
</dbReference>
<name>A0A916UDT6_9ACTN</name>
<keyword evidence="10" id="KW-1185">Reference proteome</keyword>
<evidence type="ECO:0000256" key="5">
    <source>
        <dbReference type="ARBA" id="ARBA00022989"/>
    </source>
</evidence>
<keyword evidence="5 7" id="KW-1133">Transmembrane helix</keyword>
<keyword evidence="4 7" id="KW-0812">Transmembrane</keyword>
<reference evidence="9" key="1">
    <citation type="journal article" date="2014" name="Int. J. Syst. Evol. Microbiol.">
        <title>Complete genome sequence of Corynebacterium casei LMG S-19264T (=DSM 44701T), isolated from a smear-ripened cheese.</title>
        <authorList>
            <consortium name="US DOE Joint Genome Institute (JGI-PGF)"/>
            <person name="Walter F."/>
            <person name="Albersmeier A."/>
            <person name="Kalinowski J."/>
            <person name="Ruckert C."/>
        </authorList>
    </citation>
    <scope>NUCLEOTIDE SEQUENCE</scope>
    <source>
        <strain evidence="9">CGMCC 1.15478</strain>
    </source>
</reference>
<feature type="transmembrane region" description="Helical" evidence="7">
    <location>
        <begin position="109"/>
        <end position="127"/>
    </location>
</feature>
<dbReference type="InterPro" id="IPR032816">
    <property type="entry name" value="VTT_dom"/>
</dbReference>
<keyword evidence="6 7" id="KW-0472">Membrane</keyword>
<dbReference type="EMBL" id="BMJH01000002">
    <property type="protein sequence ID" value="GGC68204.1"/>
    <property type="molecule type" value="Genomic_DNA"/>
</dbReference>
<evidence type="ECO:0000313" key="9">
    <source>
        <dbReference type="EMBL" id="GGC68204.1"/>
    </source>
</evidence>
<evidence type="ECO:0000256" key="4">
    <source>
        <dbReference type="ARBA" id="ARBA00022692"/>
    </source>
</evidence>
<keyword evidence="3 7" id="KW-1003">Cell membrane</keyword>
<comment type="similarity">
    <text evidence="2 7">Belongs to the TVP38/TMEM64 family.</text>
</comment>
<dbReference type="GO" id="GO:0005886">
    <property type="term" value="C:plasma membrane"/>
    <property type="evidence" value="ECO:0007669"/>
    <property type="project" value="UniProtKB-SubCell"/>
</dbReference>
<reference evidence="9" key="2">
    <citation type="submission" date="2020-09" db="EMBL/GenBank/DDBJ databases">
        <authorList>
            <person name="Sun Q."/>
            <person name="Zhou Y."/>
        </authorList>
    </citation>
    <scope>NUCLEOTIDE SEQUENCE</scope>
    <source>
        <strain evidence="9">CGMCC 1.15478</strain>
    </source>
</reference>
<accession>A0A916UDT6</accession>
<feature type="domain" description="VTT" evidence="8">
    <location>
        <begin position="45"/>
        <end position="161"/>
    </location>
</feature>
<feature type="transmembrane region" description="Helical" evidence="7">
    <location>
        <begin position="57"/>
        <end position="80"/>
    </location>
</feature>
<gene>
    <name evidence="9" type="ORF">GCM10011410_21150</name>
</gene>
<dbReference type="Pfam" id="PF09335">
    <property type="entry name" value="VTT_dom"/>
    <property type="match status" value="1"/>
</dbReference>
<dbReference type="InterPro" id="IPR015414">
    <property type="entry name" value="TMEM64"/>
</dbReference>
<evidence type="ECO:0000256" key="7">
    <source>
        <dbReference type="RuleBase" id="RU366058"/>
    </source>
</evidence>
<protein>
    <recommendedName>
        <fullName evidence="7">TVP38/TMEM64 family membrane protein</fullName>
    </recommendedName>
</protein>
<comment type="subcellular location">
    <subcellularLocation>
        <location evidence="1 7">Cell membrane</location>
        <topology evidence="1 7">Multi-pass membrane protein</topology>
    </subcellularLocation>
</comment>